<dbReference type="PROSITE" id="PS51841">
    <property type="entry name" value="LTD"/>
    <property type="match status" value="1"/>
</dbReference>
<name>A0A1F8AR27_9BACT</name>
<dbReference type="Proteomes" id="UP000178603">
    <property type="component" value="Unassembled WGS sequence"/>
</dbReference>
<feature type="compositionally biased region" description="Polar residues" evidence="1">
    <location>
        <begin position="211"/>
        <end position="229"/>
    </location>
</feature>
<dbReference type="InterPro" id="IPR036415">
    <property type="entry name" value="Lamin_tail_dom_sf"/>
</dbReference>
<evidence type="ECO:0000313" key="4">
    <source>
        <dbReference type="Proteomes" id="UP000178603"/>
    </source>
</evidence>
<dbReference type="InterPro" id="IPR001322">
    <property type="entry name" value="Lamin_tail_dom"/>
</dbReference>
<feature type="compositionally biased region" description="Low complexity" evidence="1">
    <location>
        <begin position="230"/>
        <end position="245"/>
    </location>
</feature>
<evidence type="ECO:0000256" key="1">
    <source>
        <dbReference type="SAM" id="MobiDB-lite"/>
    </source>
</evidence>
<dbReference type="EMBL" id="MGGW01000017">
    <property type="protein sequence ID" value="OGM54226.1"/>
    <property type="molecule type" value="Genomic_DNA"/>
</dbReference>
<comment type="caution">
    <text evidence="3">The sequence shown here is derived from an EMBL/GenBank/DDBJ whole genome shotgun (WGS) entry which is preliminary data.</text>
</comment>
<accession>A0A1F8AR27</accession>
<feature type="region of interest" description="Disordered" evidence="1">
    <location>
        <begin position="192"/>
        <end position="267"/>
    </location>
</feature>
<proteinExistence type="predicted"/>
<dbReference type="SUPFAM" id="SSF74853">
    <property type="entry name" value="Lamin A/C globular tail domain"/>
    <property type="match status" value="1"/>
</dbReference>
<dbReference type="Pfam" id="PF00932">
    <property type="entry name" value="LTD"/>
    <property type="match status" value="1"/>
</dbReference>
<evidence type="ECO:0000259" key="2">
    <source>
        <dbReference type="PROSITE" id="PS51841"/>
    </source>
</evidence>
<evidence type="ECO:0000313" key="3">
    <source>
        <dbReference type="EMBL" id="OGM54226.1"/>
    </source>
</evidence>
<protein>
    <recommendedName>
        <fullName evidence="2">LTD domain-containing protein</fullName>
    </recommendedName>
</protein>
<dbReference type="Gene3D" id="2.60.40.1260">
    <property type="entry name" value="Lamin Tail domain"/>
    <property type="match status" value="1"/>
</dbReference>
<feature type="domain" description="LTD" evidence="2">
    <location>
        <begin position="27"/>
        <end position="165"/>
    </location>
</feature>
<organism evidence="3 4">
    <name type="scientific">Candidatus Woesebacteria bacterium RIFCSPHIGHO2_12_FULL_41_24</name>
    <dbReference type="NCBI Taxonomy" id="1802510"/>
    <lineage>
        <taxon>Bacteria</taxon>
        <taxon>Candidatus Woeseibacteriota</taxon>
    </lineage>
</organism>
<sequence>MNYMPTTYKGLLKLFLTLFLFTFLLYKFPLQARSAVASHLVISEVQISGDGGVPASDEFVELYNPTDTDIVMESWLLTRKNGAGTEANLVSELNGTVPAHGYFLIGHETGYNGATSLDVPYSAPSNALTSNYAVLLYDNTNAPVDKVGFGNNPDGFETAVFDQNPEANSSVERKACPLSTDESMLTVDLLNGNAEDTDDNSGDFVLREVSDPQNSSSATETPNCATPSGTPAASPTESPEESPTPIATPTPTIEPSPSPTATPEPTPEGFVIARFAFPGRTTLCTVTHEAKTVWFLKFRIPRISCN</sequence>
<gene>
    <name evidence="3" type="ORF">A3E44_00925</name>
</gene>
<dbReference type="AlphaFoldDB" id="A0A1F8AR27"/>
<reference evidence="3 4" key="1">
    <citation type="journal article" date="2016" name="Nat. Commun.">
        <title>Thousands of microbial genomes shed light on interconnected biogeochemical processes in an aquifer system.</title>
        <authorList>
            <person name="Anantharaman K."/>
            <person name="Brown C.T."/>
            <person name="Hug L.A."/>
            <person name="Sharon I."/>
            <person name="Castelle C.J."/>
            <person name="Probst A.J."/>
            <person name="Thomas B.C."/>
            <person name="Singh A."/>
            <person name="Wilkins M.J."/>
            <person name="Karaoz U."/>
            <person name="Brodie E.L."/>
            <person name="Williams K.H."/>
            <person name="Hubbard S.S."/>
            <person name="Banfield J.F."/>
        </authorList>
    </citation>
    <scope>NUCLEOTIDE SEQUENCE [LARGE SCALE GENOMIC DNA]</scope>
</reference>
<feature type="compositionally biased region" description="Pro residues" evidence="1">
    <location>
        <begin position="246"/>
        <end position="266"/>
    </location>
</feature>